<evidence type="ECO:0000313" key="2">
    <source>
        <dbReference type="Proteomes" id="UP001236657"/>
    </source>
</evidence>
<evidence type="ECO:0000313" key="1">
    <source>
        <dbReference type="EMBL" id="WML92092.1"/>
    </source>
</evidence>
<dbReference type="Proteomes" id="UP001236657">
    <property type="component" value="Chromosome"/>
</dbReference>
<gene>
    <name evidence="1" type="ORF">RCF98_07045</name>
</gene>
<evidence type="ECO:0008006" key="3">
    <source>
        <dbReference type="Google" id="ProtNLM"/>
    </source>
</evidence>
<dbReference type="EMBL" id="CP133218">
    <property type="protein sequence ID" value="WML92092.1"/>
    <property type="molecule type" value="Genomic_DNA"/>
</dbReference>
<accession>A0ABY9MUH3</accession>
<organism evidence="1 2">
    <name type="scientific">Thiothrix lacustris</name>
    <dbReference type="NCBI Taxonomy" id="525917"/>
    <lineage>
        <taxon>Bacteria</taxon>
        <taxon>Pseudomonadati</taxon>
        <taxon>Pseudomonadota</taxon>
        <taxon>Gammaproteobacteria</taxon>
        <taxon>Thiotrichales</taxon>
        <taxon>Thiotrichaceae</taxon>
        <taxon>Thiothrix</taxon>
    </lineage>
</organism>
<name>A0ABY9MUH3_9GAMM</name>
<dbReference type="RefSeq" id="WP_308897123.1">
    <property type="nucleotide sequence ID" value="NZ_CP133218.1"/>
</dbReference>
<protein>
    <recommendedName>
        <fullName evidence="3">CopG family transcriptional regulator</fullName>
    </recommendedName>
</protein>
<keyword evidence="2" id="KW-1185">Reference proteome</keyword>
<sequence length="165" mass="19415">MNSQYIRYLPTKQKIENKEHLPYVSIVPEMFGVINNVKLKKKNERKLNIRVKQHDIYLLDAIAKHDGISRSALINKILYNYFLSELKEIKDMDACALLAQTVDDQVNYDALNMPWTYDAFNGYFKGTLRNIMTYNSFDQQQYEEDVYSSEIYLGLIKKLKALKND</sequence>
<proteinExistence type="predicted"/>
<reference evidence="1 2" key="1">
    <citation type="submission" date="2023-08" db="EMBL/GenBank/DDBJ databases">
        <title>New molecular markers tilS and rpoB for phylogenetic and monitoring studies of the genus Thiothrix biodiversity.</title>
        <authorList>
            <person name="Ravin N.V."/>
            <person name="Smolyakov D."/>
            <person name="Markov N.D."/>
            <person name="Beletsky A.V."/>
            <person name="Mardanov A.V."/>
            <person name="Rudenko T.S."/>
            <person name="Grabovich M.Y."/>
        </authorList>
    </citation>
    <scope>NUCLEOTIDE SEQUENCE [LARGE SCALE GENOMIC DNA]</scope>
    <source>
        <strain evidence="1 2">MK1</strain>
    </source>
</reference>